<dbReference type="OrthoDB" id="378710at2"/>
<dbReference type="STRING" id="1660074.CVIC8964_1305"/>
<proteinExistence type="predicted"/>
<dbReference type="Gene3D" id="3.30.420.240">
    <property type="match status" value="1"/>
</dbReference>
<name>A0A1X9T2D6_9BACT</name>
<dbReference type="Gene3D" id="3.40.50.300">
    <property type="entry name" value="P-loop containing nucleotide triphosphate hydrolases"/>
    <property type="match status" value="1"/>
</dbReference>
<accession>A0A1X9T2D6</accession>
<dbReference type="RefSeq" id="WP_086333940.1">
    <property type="nucleotide sequence ID" value="NZ_CP018791.1"/>
</dbReference>
<reference evidence="1 2" key="1">
    <citation type="journal article" date="2017" name="Genome Biol. Evol.">
        <title>Comparative Genomic Analysis Identifies a Campylobacter Clade Deficient in Selenium Metabolism.</title>
        <authorList>
            <person name="Miller W.G."/>
            <person name="Yee E."/>
            <person name="Lopes B.S."/>
            <person name="Chapman M.H."/>
            <person name="Huynh S."/>
            <person name="Bono J.L."/>
            <person name="Parker C.T."/>
            <person name="Strachan N.J.C."/>
            <person name="Forbes K.J."/>
        </authorList>
    </citation>
    <scope>NUCLEOTIDE SEQUENCE [LARGE SCALE GENOMIC DNA]</scope>
    <source>
        <strain evidence="1 2">RM8964</strain>
    </source>
</reference>
<gene>
    <name evidence="1" type="ORF">CVIC8964_1305</name>
</gene>
<dbReference type="AlphaFoldDB" id="A0A1X9T2D6"/>
<protein>
    <submittedName>
        <fullName evidence="1">Phage protein</fullName>
    </submittedName>
</protein>
<evidence type="ECO:0000313" key="1">
    <source>
        <dbReference type="EMBL" id="ARR02694.1"/>
    </source>
</evidence>
<dbReference type="EMBL" id="CP018791">
    <property type="protein sequence ID" value="ARR02694.1"/>
    <property type="molecule type" value="Genomic_DNA"/>
</dbReference>
<organism evidence="1 2">
    <name type="scientific">Campylobacter vicugnae</name>
    <dbReference type="NCBI Taxonomy" id="1660076"/>
    <lineage>
        <taxon>Bacteria</taxon>
        <taxon>Pseudomonadati</taxon>
        <taxon>Campylobacterota</taxon>
        <taxon>Epsilonproteobacteria</taxon>
        <taxon>Campylobacterales</taxon>
        <taxon>Campylobacteraceae</taxon>
        <taxon>Campylobacter</taxon>
    </lineage>
</organism>
<sequence length="540" mass="61563">MAKSVSDYLNEVDYEKLKNYKPTQATLEFINFMHMCEDGKVENKTPAVHLVALDKAFSSKESIAIMCHRGFAKSTLFAEMLFLFIACFGRMPGSFGKVNFAMYIADSIDNGVKSLRKNIEFRYQNSEFLQKMIPNKAVKYADENGDDVDISAGRKFTDVRIEFANVRGDHFVLRLFGAKSGVRGAKELGVRPQLAIIDDIIADEDARSETIISSIEDVIHKAVKYALHPKKHKVIWLGTPFNANDPLYKAVESGSYEVACFPVCEKFPCSKEEFKGSWEDRFDYDYVNSSYKEALSLGKVDSFYQELMLQIMSDENRIVRDEDIVWYDRADVLKYRRNYNFYITTDFATSEKSSSDYSVISVWAINNNGDYLLVDGVCKKQLMDKNINDLFVLASVYKPLGVGIEISGQQRGFVSWVQSEMIKRNVFFNLVSSNNDGNAGIRPIADKFARFNLFLPRIKAKKLWLPNELKDGEWMNEALDELSKASSSGFKSKHDDVLDTISMLASFEAYKPSANYSIGKEYRKENLPPMEDEGKNPYIF</sequence>
<dbReference type="InterPro" id="IPR027417">
    <property type="entry name" value="P-loop_NTPase"/>
</dbReference>
<evidence type="ECO:0000313" key="2">
    <source>
        <dbReference type="Proteomes" id="UP000194265"/>
    </source>
</evidence>
<dbReference type="Proteomes" id="UP000194265">
    <property type="component" value="Chromosome"/>
</dbReference>